<proteinExistence type="predicted"/>
<dbReference type="EMBL" id="JAVDWE010000015">
    <property type="protein sequence ID" value="MDR7096637.1"/>
    <property type="molecule type" value="Genomic_DNA"/>
</dbReference>
<comment type="caution">
    <text evidence="1">The sequence shown here is derived from an EMBL/GenBank/DDBJ whole genome shotgun (WGS) entry which is preliminary data.</text>
</comment>
<evidence type="ECO:0000313" key="1">
    <source>
        <dbReference type="EMBL" id="MDR7096637.1"/>
    </source>
</evidence>
<gene>
    <name evidence="1" type="ORF">J2X09_004394</name>
</gene>
<sequence length="125" mass="13593">MDTAVAADPRAAHLLGLWSRLSAQHVTLGSGCGCGVGGVSVSLQDFELDIADYLWAESERLGEKEVEAFLLQPGPINEQRQPVMDLLTRLEAGEASEREADWLLTRLARTLESFAKLHGPMGEMS</sequence>
<name>A0ABU1VGR1_9BURK</name>
<reference evidence="1 2" key="1">
    <citation type="submission" date="2023-07" db="EMBL/GenBank/DDBJ databases">
        <title>Sorghum-associated microbial communities from plants grown in Nebraska, USA.</title>
        <authorList>
            <person name="Schachtman D."/>
        </authorList>
    </citation>
    <scope>NUCLEOTIDE SEQUENCE [LARGE SCALE GENOMIC DNA]</scope>
    <source>
        <strain evidence="1 2">BE240</strain>
    </source>
</reference>
<accession>A0ABU1VGR1</accession>
<organism evidence="1 2">
    <name type="scientific">Hydrogenophaga laconesensis</name>
    <dbReference type="NCBI Taxonomy" id="1805971"/>
    <lineage>
        <taxon>Bacteria</taxon>
        <taxon>Pseudomonadati</taxon>
        <taxon>Pseudomonadota</taxon>
        <taxon>Betaproteobacteria</taxon>
        <taxon>Burkholderiales</taxon>
        <taxon>Comamonadaceae</taxon>
        <taxon>Hydrogenophaga</taxon>
    </lineage>
</organism>
<evidence type="ECO:0000313" key="2">
    <source>
        <dbReference type="Proteomes" id="UP001265550"/>
    </source>
</evidence>
<dbReference type="RefSeq" id="WP_204735424.1">
    <property type="nucleotide sequence ID" value="NZ_JAVDWE010000015.1"/>
</dbReference>
<protein>
    <submittedName>
        <fullName evidence="1">Uncharacterized protein</fullName>
    </submittedName>
</protein>
<keyword evidence="2" id="KW-1185">Reference proteome</keyword>
<dbReference type="Proteomes" id="UP001265550">
    <property type="component" value="Unassembled WGS sequence"/>
</dbReference>